<organism evidence="2 3">
    <name type="scientific">Pseudoalteromonas luteoviolacea S4054</name>
    <dbReference type="NCBI Taxonomy" id="1129367"/>
    <lineage>
        <taxon>Bacteria</taxon>
        <taxon>Pseudomonadati</taxon>
        <taxon>Pseudomonadota</taxon>
        <taxon>Gammaproteobacteria</taxon>
        <taxon>Alteromonadales</taxon>
        <taxon>Pseudoalteromonadaceae</taxon>
        <taxon>Pseudoalteromonas</taxon>
    </lineage>
</organism>
<comment type="caution">
    <text evidence="2">The sequence shown here is derived from an EMBL/GenBank/DDBJ whole genome shotgun (WGS) entry which is preliminary data.</text>
</comment>
<proteinExistence type="predicted"/>
<reference evidence="2 3" key="1">
    <citation type="journal article" date="2015" name="BMC Genomics">
        <title>Genome mining reveals unlocked bioactive potential of marine Gram-negative bacteria.</title>
        <authorList>
            <person name="Machado H."/>
            <person name="Sonnenschein E.C."/>
            <person name="Melchiorsen J."/>
            <person name="Gram L."/>
        </authorList>
    </citation>
    <scope>NUCLEOTIDE SEQUENCE [LARGE SCALE GENOMIC DNA]</scope>
    <source>
        <strain evidence="2 3">S4054</strain>
    </source>
</reference>
<dbReference type="RefSeq" id="WP_046356373.1">
    <property type="nucleotide sequence ID" value="NZ_AUXW01000149.1"/>
</dbReference>
<protein>
    <recommendedName>
        <fullName evidence="1">YchJ-like middle NTF2-like domain-containing protein</fullName>
    </recommendedName>
</protein>
<evidence type="ECO:0000259" key="1">
    <source>
        <dbReference type="Pfam" id="PF17775"/>
    </source>
</evidence>
<dbReference type="Gene3D" id="3.10.450.50">
    <property type="match status" value="1"/>
</dbReference>
<sequence length="151" mass="17482">MCFCGNTQTFEQCCKPFITGQTTPINSEQLMRSRFSAYCTQEGQYILDTYASQTRSDHTVEDILVFAKQVSFINLDVIDTDENTEYQYVEFKAYYIEGTQLSALHERSRFIKEGDQWLYLDGELYPTESKKVSRNDPCPCLSGKKFKKCHG</sequence>
<dbReference type="InterPro" id="IPR004027">
    <property type="entry name" value="SEC_C_motif"/>
</dbReference>
<dbReference type="Proteomes" id="UP000033434">
    <property type="component" value="Unassembled WGS sequence"/>
</dbReference>
<dbReference type="PANTHER" id="PTHR33747">
    <property type="entry name" value="UPF0225 PROTEIN SCO1677"/>
    <property type="match status" value="1"/>
</dbReference>
<dbReference type="InterPro" id="IPR032710">
    <property type="entry name" value="NTF2-like_dom_sf"/>
</dbReference>
<name>A0A0F6AAN0_9GAMM</name>
<dbReference type="AlphaFoldDB" id="A0A0F6AAN0"/>
<dbReference type="EMBL" id="AUXW01000149">
    <property type="protein sequence ID" value="KKE83245.1"/>
    <property type="molecule type" value="Genomic_DNA"/>
</dbReference>
<gene>
    <name evidence="2" type="ORF">N479_14710</name>
</gene>
<evidence type="ECO:0000313" key="3">
    <source>
        <dbReference type="Proteomes" id="UP000033434"/>
    </source>
</evidence>
<dbReference type="Pfam" id="PF17775">
    <property type="entry name" value="YchJ_M-like"/>
    <property type="match status" value="1"/>
</dbReference>
<dbReference type="SUPFAM" id="SSF54427">
    <property type="entry name" value="NTF2-like"/>
    <property type="match status" value="1"/>
</dbReference>
<evidence type="ECO:0000313" key="2">
    <source>
        <dbReference type="EMBL" id="KKE83245.1"/>
    </source>
</evidence>
<dbReference type="Pfam" id="PF02810">
    <property type="entry name" value="SEC-C"/>
    <property type="match status" value="1"/>
</dbReference>
<dbReference type="PATRIC" id="fig|1129367.4.peg.2771"/>
<accession>A0A0F6AAN0</accession>
<feature type="domain" description="YchJ-like middle NTF2-like" evidence="1">
    <location>
        <begin position="27"/>
        <end position="122"/>
    </location>
</feature>
<dbReference type="PANTHER" id="PTHR33747:SF1">
    <property type="entry name" value="ADENYLATE CYCLASE-ASSOCIATED CAP C-TERMINAL DOMAIN-CONTAINING PROTEIN"/>
    <property type="match status" value="1"/>
</dbReference>
<dbReference type="InterPro" id="IPR048469">
    <property type="entry name" value="YchJ-like_M"/>
</dbReference>
<dbReference type="SUPFAM" id="SSF103642">
    <property type="entry name" value="Sec-C motif"/>
    <property type="match status" value="1"/>
</dbReference>